<keyword evidence="1" id="KW-1133">Transmembrane helix</keyword>
<organism evidence="2 3">
    <name type="scientific">Nyssa sinensis</name>
    <dbReference type="NCBI Taxonomy" id="561372"/>
    <lineage>
        <taxon>Eukaryota</taxon>
        <taxon>Viridiplantae</taxon>
        <taxon>Streptophyta</taxon>
        <taxon>Embryophyta</taxon>
        <taxon>Tracheophyta</taxon>
        <taxon>Spermatophyta</taxon>
        <taxon>Magnoliopsida</taxon>
        <taxon>eudicotyledons</taxon>
        <taxon>Gunneridae</taxon>
        <taxon>Pentapetalae</taxon>
        <taxon>asterids</taxon>
        <taxon>Cornales</taxon>
        <taxon>Nyssaceae</taxon>
        <taxon>Nyssa</taxon>
    </lineage>
</organism>
<dbReference type="OrthoDB" id="1922696at2759"/>
<keyword evidence="1" id="KW-0472">Membrane</keyword>
<keyword evidence="1" id="KW-0812">Transmembrane</keyword>
<feature type="transmembrane region" description="Helical" evidence="1">
    <location>
        <begin position="20"/>
        <end position="43"/>
    </location>
</feature>
<feature type="transmembrane region" description="Helical" evidence="1">
    <location>
        <begin position="257"/>
        <end position="275"/>
    </location>
</feature>
<sequence>MDSPETKKEGLHYVLLRRCFAILFSLVALLSLSFLVAIVAVFIGNVSITNPISVSSQCKIVSSSVDLRSSKVCELGLLNYKAKNVFYPSERKKFRCRYDYYWASVFKVEYKDHSGQTQLALAEAPNEALPLDCRPNFGTAWSTKDRFEVNQTYDCWYTFGISKVNMYQDSFFNCQANDPSTIEMLRRYSILSTRVLQSWIANAGSARYWRLETVAGIVAGFSTSLISIILIVLLQHVKFCLPRICTLWMFPVYTARLKRACFFVAYFSFAGWLAIQYGERLHLPEIFRVH</sequence>
<gene>
    <name evidence="2" type="ORF">F0562_006999</name>
</gene>
<protein>
    <submittedName>
        <fullName evidence="2">Uncharacterized protein</fullName>
    </submittedName>
</protein>
<keyword evidence="3" id="KW-1185">Reference proteome</keyword>
<evidence type="ECO:0000313" key="3">
    <source>
        <dbReference type="Proteomes" id="UP000325577"/>
    </source>
</evidence>
<evidence type="ECO:0000256" key="1">
    <source>
        <dbReference type="SAM" id="Phobius"/>
    </source>
</evidence>
<dbReference type="Proteomes" id="UP000325577">
    <property type="component" value="Linkage Group LG3"/>
</dbReference>
<dbReference type="EMBL" id="CM018046">
    <property type="protein sequence ID" value="KAA8525137.1"/>
    <property type="molecule type" value="Genomic_DNA"/>
</dbReference>
<dbReference type="PANTHER" id="PTHR36779:SF1">
    <property type="entry name" value="OS04G0600400 PROTEIN"/>
    <property type="match status" value="1"/>
</dbReference>
<accession>A0A5J5A716</accession>
<dbReference type="PANTHER" id="PTHR36779">
    <property type="entry name" value="OSJNBA0083N12.13 PROTEIN"/>
    <property type="match status" value="1"/>
</dbReference>
<name>A0A5J5A716_9ASTE</name>
<reference evidence="2 3" key="1">
    <citation type="submission" date="2019-09" db="EMBL/GenBank/DDBJ databases">
        <title>A chromosome-level genome assembly of the Chinese tupelo Nyssa sinensis.</title>
        <authorList>
            <person name="Yang X."/>
            <person name="Kang M."/>
            <person name="Yang Y."/>
            <person name="Xiong H."/>
            <person name="Wang M."/>
            <person name="Zhang Z."/>
            <person name="Wang Z."/>
            <person name="Wu H."/>
            <person name="Ma T."/>
            <person name="Liu J."/>
            <person name="Xi Z."/>
        </authorList>
    </citation>
    <scope>NUCLEOTIDE SEQUENCE [LARGE SCALE GENOMIC DNA]</scope>
    <source>
        <strain evidence="2">J267</strain>
        <tissue evidence="2">Leaf</tissue>
    </source>
</reference>
<feature type="transmembrane region" description="Helical" evidence="1">
    <location>
        <begin position="214"/>
        <end position="237"/>
    </location>
</feature>
<dbReference type="AlphaFoldDB" id="A0A5J5A716"/>
<proteinExistence type="predicted"/>
<evidence type="ECO:0000313" key="2">
    <source>
        <dbReference type="EMBL" id="KAA8525137.1"/>
    </source>
</evidence>